<sequence>MPISPANPTGASGRWAGVRGGVAGYTFLMRAYFSCSARVTLLTGLLLLLASPGAAALDIQVLGVFGQQAVMEFDGERRVLRVGEVSPEGVTLRAADSRSGTVTVEVNGRTTQIGIGGGRAGGTFQARSSASARIYPNSRGALTTAGAVNGHALTFLVDTGASAVVLNASEARRLGVDYARGTLTPVQTASGTEFAYRVTLDRVRVGGIEQRNVPALVLQGREPPMALLGMSFLGRVEMRNEGSALVLEGRY</sequence>
<proteinExistence type="predicted"/>
<evidence type="ECO:0000313" key="2">
    <source>
        <dbReference type="Proteomes" id="UP000199256"/>
    </source>
</evidence>
<dbReference type="InterPro" id="IPR001969">
    <property type="entry name" value="Aspartic_peptidase_AS"/>
</dbReference>
<dbReference type="InterPro" id="IPR021109">
    <property type="entry name" value="Peptidase_aspartic_dom_sf"/>
</dbReference>
<keyword evidence="2" id="KW-1185">Reference proteome</keyword>
<dbReference type="EMBL" id="FOAA01000001">
    <property type="protein sequence ID" value="SEK23667.1"/>
    <property type="molecule type" value="Genomic_DNA"/>
</dbReference>
<dbReference type="Proteomes" id="UP000199256">
    <property type="component" value="Unassembled WGS sequence"/>
</dbReference>
<dbReference type="SUPFAM" id="SSF50630">
    <property type="entry name" value="Acid proteases"/>
    <property type="match status" value="1"/>
</dbReference>
<dbReference type="STRING" id="1396821.SAMN05444515_101188"/>
<organism evidence="1 2">
    <name type="scientific">Ectothiorhodospira marina</name>
    <dbReference type="NCBI Taxonomy" id="1396821"/>
    <lineage>
        <taxon>Bacteria</taxon>
        <taxon>Pseudomonadati</taxon>
        <taxon>Pseudomonadota</taxon>
        <taxon>Gammaproteobacteria</taxon>
        <taxon>Chromatiales</taxon>
        <taxon>Ectothiorhodospiraceae</taxon>
        <taxon>Ectothiorhodospira</taxon>
    </lineage>
</organism>
<reference evidence="2" key="1">
    <citation type="submission" date="2016-10" db="EMBL/GenBank/DDBJ databases">
        <authorList>
            <person name="Varghese N."/>
            <person name="Submissions S."/>
        </authorList>
    </citation>
    <scope>NUCLEOTIDE SEQUENCE [LARGE SCALE GENOMIC DNA]</scope>
    <source>
        <strain evidence="2">DSM 241</strain>
    </source>
</reference>
<dbReference type="Pfam" id="PF13975">
    <property type="entry name" value="gag-asp_proteas"/>
    <property type="match status" value="1"/>
</dbReference>
<accession>A0A1H7FEE9</accession>
<dbReference type="NCBIfam" id="TIGR02281">
    <property type="entry name" value="clan_AA_DTGA"/>
    <property type="match status" value="1"/>
</dbReference>
<dbReference type="CDD" id="cd05483">
    <property type="entry name" value="retropepsin_like_bacteria"/>
    <property type="match status" value="1"/>
</dbReference>
<name>A0A1H7FEE9_9GAMM</name>
<gene>
    <name evidence="1" type="ORF">SAMN05444515_101188</name>
</gene>
<protein>
    <submittedName>
        <fullName evidence="1">Aspartyl protease family protein</fullName>
    </submittedName>
</protein>
<evidence type="ECO:0000313" key="1">
    <source>
        <dbReference type="EMBL" id="SEK23667.1"/>
    </source>
</evidence>
<dbReference type="PROSITE" id="PS00141">
    <property type="entry name" value="ASP_PROTEASE"/>
    <property type="match status" value="1"/>
</dbReference>
<dbReference type="AlphaFoldDB" id="A0A1H7FEE9"/>
<dbReference type="Gene3D" id="2.40.70.10">
    <property type="entry name" value="Acid Proteases"/>
    <property type="match status" value="1"/>
</dbReference>
<dbReference type="GO" id="GO:0006508">
    <property type="term" value="P:proteolysis"/>
    <property type="evidence" value="ECO:0007669"/>
    <property type="project" value="UniProtKB-KW"/>
</dbReference>
<keyword evidence="1" id="KW-0645">Protease</keyword>
<dbReference type="GO" id="GO:0004190">
    <property type="term" value="F:aspartic-type endopeptidase activity"/>
    <property type="evidence" value="ECO:0007669"/>
    <property type="project" value="InterPro"/>
</dbReference>
<dbReference type="InterPro" id="IPR011969">
    <property type="entry name" value="Clan_AA_Asp_peptidase_C"/>
</dbReference>
<dbReference type="InterPro" id="IPR034122">
    <property type="entry name" value="Retropepsin-like_bacterial"/>
</dbReference>
<keyword evidence="1" id="KW-0378">Hydrolase</keyword>